<evidence type="ECO:0000256" key="3">
    <source>
        <dbReference type="ARBA" id="ARBA00022553"/>
    </source>
</evidence>
<keyword evidence="7" id="KW-0812">Transmembrane</keyword>
<dbReference type="InterPro" id="IPR005467">
    <property type="entry name" value="His_kinase_dom"/>
</dbReference>
<name>A0ABQ2L6P9_9PROT</name>
<dbReference type="InterPro" id="IPR003594">
    <property type="entry name" value="HATPase_dom"/>
</dbReference>
<evidence type="ECO:0000313" key="9">
    <source>
        <dbReference type="EMBL" id="GGO05092.1"/>
    </source>
</evidence>
<accession>A0ABQ2L6P9</accession>
<dbReference type="PANTHER" id="PTHR45453:SF1">
    <property type="entry name" value="PHOSPHATE REGULON SENSOR PROTEIN PHOR"/>
    <property type="match status" value="1"/>
</dbReference>
<dbReference type="PRINTS" id="PR00344">
    <property type="entry name" value="BCTRLSENSOR"/>
</dbReference>
<evidence type="ECO:0000259" key="8">
    <source>
        <dbReference type="PROSITE" id="PS50109"/>
    </source>
</evidence>
<dbReference type="PROSITE" id="PS50109">
    <property type="entry name" value="HIS_KIN"/>
    <property type="match status" value="1"/>
</dbReference>
<keyword evidence="10" id="KW-1185">Reference proteome</keyword>
<protein>
    <recommendedName>
        <fullName evidence="2">histidine kinase</fullName>
        <ecNumber evidence="2">2.7.13.3</ecNumber>
    </recommendedName>
</protein>
<keyword evidence="3" id="KW-0597">Phosphoprotein</keyword>
<reference evidence="10" key="1">
    <citation type="journal article" date="2019" name="Int. J. Syst. Evol. Microbiol.">
        <title>The Global Catalogue of Microorganisms (GCM) 10K type strain sequencing project: providing services to taxonomists for standard genome sequencing and annotation.</title>
        <authorList>
            <consortium name="The Broad Institute Genomics Platform"/>
            <consortium name="The Broad Institute Genome Sequencing Center for Infectious Disease"/>
            <person name="Wu L."/>
            <person name="Ma J."/>
        </authorList>
    </citation>
    <scope>NUCLEOTIDE SEQUENCE [LARGE SCALE GENOMIC DNA]</scope>
    <source>
        <strain evidence="10">JCM 17843</strain>
    </source>
</reference>
<feature type="transmembrane region" description="Helical" evidence="7">
    <location>
        <begin position="12"/>
        <end position="29"/>
    </location>
</feature>
<keyword evidence="4" id="KW-0808">Transferase</keyword>
<dbReference type="SUPFAM" id="SSF47384">
    <property type="entry name" value="Homodimeric domain of signal transducing histidine kinase"/>
    <property type="match status" value="1"/>
</dbReference>
<evidence type="ECO:0000313" key="10">
    <source>
        <dbReference type="Proteomes" id="UP000602381"/>
    </source>
</evidence>
<dbReference type="Pfam" id="PF00512">
    <property type="entry name" value="HisKA"/>
    <property type="match status" value="1"/>
</dbReference>
<dbReference type="RefSeq" id="WP_188873339.1">
    <property type="nucleotide sequence ID" value="NZ_BMOV01000001.1"/>
</dbReference>
<evidence type="ECO:0000256" key="2">
    <source>
        <dbReference type="ARBA" id="ARBA00012438"/>
    </source>
</evidence>
<evidence type="ECO:0000256" key="5">
    <source>
        <dbReference type="ARBA" id="ARBA00022777"/>
    </source>
</evidence>
<dbReference type="PANTHER" id="PTHR45453">
    <property type="entry name" value="PHOSPHATE REGULON SENSOR PROTEIN PHOR"/>
    <property type="match status" value="1"/>
</dbReference>
<dbReference type="Proteomes" id="UP000602381">
    <property type="component" value="Unassembled WGS sequence"/>
</dbReference>
<dbReference type="EC" id="2.7.13.3" evidence="2"/>
<evidence type="ECO:0000256" key="1">
    <source>
        <dbReference type="ARBA" id="ARBA00000085"/>
    </source>
</evidence>
<dbReference type="InterPro" id="IPR003661">
    <property type="entry name" value="HisK_dim/P_dom"/>
</dbReference>
<comment type="catalytic activity">
    <reaction evidence="1">
        <text>ATP + protein L-histidine = ADP + protein N-phospho-L-histidine.</text>
        <dbReference type="EC" id="2.7.13.3"/>
    </reaction>
</comment>
<keyword evidence="6" id="KW-0902">Two-component regulatory system</keyword>
<dbReference type="CDD" id="cd00082">
    <property type="entry name" value="HisKA"/>
    <property type="match status" value="1"/>
</dbReference>
<dbReference type="InterPro" id="IPR050351">
    <property type="entry name" value="BphY/WalK/GraS-like"/>
</dbReference>
<keyword evidence="7" id="KW-1133">Transmembrane helix</keyword>
<keyword evidence="5 9" id="KW-0418">Kinase</keyword>
<comment type="caution">
    <text evidence="9">The sequence shown here is derived from an EMBL/GenBank/DDBJ whole genome shotgun (WGS) entry which is preliminary data.</text>
</comment>
<dbReference type="GO" id="GO:0016301">
    <property type="term" value="F:kinase activity"/>
    <property type="evidence" value="ECO:0007669"/>
    <property type="project" value="UniProtKB-KW"/>
</dbReference>
<dbReference type="SMART" id="SM00387">
    <property type="entry name" value="HATPase_c"/>
    <property type="match status" value="1"/>
</dbReference>
<evidence type="ECO:0000256" key="4">
    <source>
        <dbReference type="ARBA" id="ARBA00022679"/>
    </source>
</evidence>
<dbReference type="InterPro" id="IPR036097">
    <property type="entry name" value="HisK_dim/P_sf"/>
</dbReference>
<evidence type="ECO:0000256" key="6">
    <source>
        <dbReference type="ARBA" id="ARBA00023012"/>
    </source>
</evidence>
<feature type="transmembrane region" description="Helical" evidence="7">
    <location>
        <begin position="35"/>
        <end position="52"/>
    </location>
</feature>
<evidence type="ECO:0000256" key="7">
    <source>
        <dbReference type="SAM" id="Phobius"/>
    </source>
</evidence>
<dbReference type="Gene3D" id="3.30.450.20">
    <property type="entry name" value="PAS domain"/>
    <property type="match status" value="1"/>
</dbReference>
<dbReference type="InterPro" id="IPR036890">
    <property type="entry name" value="HATPase_C_sf"/>
</dbReference>
<sequence length="442" mass="48610">MSTGKIIESGFRILPIQILVVVLLFGLHLLGLVDVLPALIIAAVIGIAFFWMDRRYRIVVNRLTDALKTARSTQRNLAPLRAKIAEGIDAPLLLIDPLRKVLDANRPARTLFGNNLIGRDVSLYVRHPDILEALGKVMQGAPIARLEASLTGAVERIFSISVSRVDNSRHASDSDGESTEPAFYVVISMHDITKMRVAERMRADFVANASHELRTPLSSVIGFIETMNGPAKGDEAAQERFLGIMEEESRRMVRLIDDLLSLSRIELDKHVQPKSSVPLEPILKGVAASLEPTVQKRHMAINILVPDSLEPVQGDADQIHQMLQNLTSNALKYAYEGSTVTLSAQPVDRIPESGQRGIAISITDHGPGIPPEHLPRLTERFYRVDAARSRKLGGTGLGLAIVKHIVSRHRGHLDIRSILGKGTTVTISLPIYQGPREPEDHP</sequence>
<dbReference type="SUPFAM" id="SSF55874">
    <property type="entry name" value="ATPase domain of HSP90 chaperone/DNA topoisomerase II/histidine kinase"/>
    <property type="match status" value="1"/>
</dbReference>
<feature type="domain" description="Histidine kinase" evidence="8">
    <location>
        <begin position="208"/>
        <end position="433"/>
    </location>
</feature>
<gene>
    <name evidence="9" type="ORF">GCM10007972_02100</name>
</gene>
<dbReference type="EMBL" id="BMOV01000001">
    <property type="protein sequence ID" value="GGO05092.1"/>
    <property type="molecule type" value="Genomic_DNA"/>
</dbReference>
<dbReference type="Gene3D" id="3.30.565.10">
    <property type="entry name" value="Histidine kinase-like ATPase, C-terminal domain"/>
    <property type="match status" value="1"/>
</dbReference>
<dbReference type="SMART" id="SM00388">
    <property type="entry name" value="HisKA"/>
    <property type="match status" value="1"/>
</dbReference>
<keyword evidence="7" id="KW-0472">Membrane</keyword>
<organism evidence="9 10">
    <name type="scientific">Iodidimonas muriae</name>
    <dbReference type="NCBI Taxonomy" id="261467"/>
    <lineage>
        <taxon>Bacteria</taxon>
        <taxon>Pseudomonadati</taxon>
        <taxon>Pseudomonadota</taxon>
        <taxon>Alphaproteobacteria</taxon>
        <taxon>Iodidimonadales</taxon>
        <taxon>Iodidimonadaceae</taxon>
        <taxon>Iodidimonas</taxon>
    </lineage>
</organism>
<dbReference type="Gene3D" id="1.10.287.130">
    <property type="match status" value="1"/>
</dbReference>
<dbReference type="Pfam" id="PF02518">
    <property type="entry name" value="HATPase_c"/>
    <property type="match status" value="1"/>
</dbReference>
<proteinExistence type="predicted"/>
<dbReference type="InterPro" id="IPR004358">
    <property type="entry name" value="Sig_transdc_His_kin-like_C"/>
</dbReference>